<evidence type="ECO:0000259" key="13">
    <source>
        <dbReference type="Pfam" id="PF22618"/>
    </source>
</evidence>
<evidence type="ECO:0000259" key="12">
    <source>
        <dbReference type="Pfam" id="PF10099"/>
    </source>
</evidence>
<dbReference type="AlphaFoldDB" id="A0A1H2L908"/>
<dbReference type="GO" id="GO:0005886">
    <property type="term" value="C:plasma membrane"/>
    <property type="evidence" value="ECO:0007669"/>
    <property type="project" value="UniProtKB-SubCell"/>
</dbReference>
<organism evidence="14 15">
    <name type="scientific">Jiangella alkaliphila</name>
    <dbReference type="NCBI Taxonomy" id="419479"/>
    <lineage>
        <taxon>Bacteria</taxon>
        <taxon>Bacillati</taxon>
        <taxon>Actinomycetota</taxon>
        <taxon>Actinomycetes</taxon>
        <taxon>Jiangellales</taxon>
        <taxon>Jiangellaceae</taxon>
        <taxon>Jiangella</taxon>
    </lineage>
</organism>
<evidence type="ECO:0000256" key="6">
    <source>
        <dbReference type="ARBA" id="ARBA00023015"/>
    </source>
</evidence>
<feature type="domain" description="Anti-sigma K factor RskA C-terminal" evidence="12">
    <location>
        <begin position="109"/>
        <end position="239"/>
    </location>
</feature>
<keyword evidence="4" id="KW-0812">Transmembrane</keyword>
<dbReference type="Pfam" id="PF22618">
    <property type="entry name" value="RskA_N"/>
    <property type="match status" value="1"/>
</dbReference>
<evidence type="ECO:0000313" key="14">
    <source>
        <dbReference type="EMBL" id="SDU76946.1"/>
    </source>
</evidence>
<accession>A0A1H2L908</accession>
<keyword evidence="5" id="KW-1133">Transmembrane helix</keyword>
<evidence type="ECO:0000256" key="9">
    <source>
        <dbReference type="ARBA" id="ARBA00029829"/>
    </source>
</evidence>
<evidence type="ECO:0000256" key="4">
    <source>
        <dbReference type="ARBA" id="ARBA00022692"/>
    </source>
</evidence>
<name>A0A1H2L908_9ACTN</name>
<dbReference type="RefSeq" id="WP_046771900.1">
    <property type="nucleotide sequence ID" value="NZ_LBMC01000052.1"/>
</dbReference>
<keyword evidence="8" id="KW-0804">Transcription</keyword>
<dbReference type="EMBL" id="LT629791">
    <property type="protein sequence ID" value="SDU76946.1"/>
    <property type="molecule type" value="Genomic_DNA"/>
</dbReference>
<dbReference type="STRING" id="419479.SAMN04488563_5367"/>
<sequence>MTLPHPDVHALAAAYALNATTDDEAREFERHLVRCPACQAEVAQFRETAATLGAALAVAPPQALKARVMTRIAQVRPLPPKPDGRDDGARHRRSDRRGWWPRATMGLIAASIATTTVLATQLDGARDDLERSQSASAVMRQVIEAPDVGVARAEADGAHGTVLLSRAEDLAILISTDMPPAGTGHVYQVWFIHPDGIRSAGLLDDTDAPLLTSGLGASNRIGITVEPNGGSDQPTSDPVMVIELPA</sequence>
<dbReference type="Pfam" id="PF10099">
    <property type="entry name" value="RskA_C"/>
    <property type="match status" value="1"/>
</dbReference>
<dbReference type="Proteomes" id="UP000182977">
    <property type="component" value="Chromosome I"/>
</dbReference>
<evidence type="ECO:0000256" key="3">
    <source>
        <dbReference type="ARBA" id="ARBA00022475"/>
    </source>
</evidence>
<protein>
    <recommendedName>
        <fullName evidence="10">Regulator of SigK</fullName>
    </recommendedName>
    <alternativeName>
        <fullName evidence="9">Sigma-K anti-sigma factor RskA</fullName>
    </alternativeName>
</protein>
<dbReference type="GO" id="GO:0016989">
    <property type="term" value="F:sigma factor antagonist activity"/>
    <property type="evidence" value="ECO:0007669"/>
    <property type="project" value="TreeGrafter"/>
</dbReference>
<evidence type="ECO:0000256" key="11">
    <source>
        <dbReference type="SAM" id="MobiDB-lite"/>
    </source>
</evidence>
<dbReference type="PANTHER" id="PTHR37461">
    <property type="entry name" value="ANTI-SIGMA-K FACTOR RSKA"/>
    <property type="match status" value="1"/>
</dbReference>
<evidence type="ECO:0000256" key="10">
    <source>
        <dbReference type="ARBA" id="ARBA00030803"/>
    </source>
</evidence>
<keyword evidence="6" id="KW-0805">Transcription regulation</keyword>
<evidence type="ECO:0000256" key="2">
    <source>
        <dbReference type="ARBA" id="ARBA00004236"/>
    </source>
</evidence>
<proteinExistence type="predicted"/>
<comment type="subcellular location">
    <subcellularLocation>
        <location evidence="2">Cell membrane</location>
    </subcellularLocation>
    <subcellularLocation>
        <location evidence="1">Membrane</location>
        <topology evidence="1">Single-pass membrane protein</topology>
    </subcellularLocation>
</comment>
<gene>
    <name evidence="14" type="ORF">SAMN04488563_5367</name>
</gene>
<dbReference type="InterPro" id="IPR041916">
    <property type="entry name" value="Anti_sigma_zinc_sf"/>
</dbReference>
<reference evidence="15" key="1">
    <citation type="submission" date="2016-10" db="EMBL/GenBank/DDBJ databases">
        <authorList>
            <person name="Varghese N."/>
            <person name="Submissions S."/>
        </authorList>
    </citation>
    <scope>NUCLEOTIDE SEQUENCE [LARGE SCALE GENOMIC DNA]</scope>
    <source>
        <strain evidence="15">DSM 45079</strain>
    </source>
</reference>
<evidence type="ECO:0000256" key="5">
    <source>
        <dbReference type="ARBA" id="ARBA00022989"/>
    </source>
</evidence>
<dbReference type="InterPro" id="IPR053877">
    <property type="entry name" value="RskA_N"/>
</dbReference>
<evidence type="ECO:0000313" key="15">
    <source>
        <dbReference type="Proteomes" id="UP000182977"/>
    </source>
</evidence>
<evidence type="ECO:0000256" key="7">
    <source>
        <dbReference type="ARBA" id="ARBA00023136"/>
    </source>
</evidence>
<dbReference type="InterPro" id="IPR051474">
    <property type="entry name" value="Anti-sigma-K/W_factor"/>
</dbReference>
<feature type="region of interest" description="Disordered" evidence="11">
    <location>
        <begin position="74"/>
        <end position="96"/>
    </location>
</feature>
<keyword evidence="15" id="KW-1185">Reference proteome</keyword>
<dbReference type="PANTHER" id="PTHR37461:SF1">
    <property type="entry name" value="ANTI-SIGMA-K FACTOR RSKA"/>
    <property type="match status" value="1"/>
</dbReference>
<keyword evidence="3" id="KW-1003">Cell membrane</keyword>
<feature type="domain" description="Anti-sigma-K factor RskA N-terminal" evidence="13">
    <location>
        <begin position="9"/>
        <end position="50"/>
    </location>
</feature>
<evidence type="ECO:0000256" key="1">
    <source>
        <dbReference type="ARBA" id="ARBA00004167"/>
    </source>
</evidence>
<dbReference type="InterPro" id="IPR018764">
    <property type="entry name" value="RskA_C"/>
</dbReference>
<evidence type="ECO:0000256" key="8">
    <source>
        <dbReference type="ARBA" id="ARBA00023163"/>
    </source>
</evidence>
<dbReference type="GO" id="GO:0006417">
    <property type="term" value="P:regulation of translation"/>
    <property type="evidence" value="ECO:0007669"/>
    <property type="project" value="TreeGrafter"/>
</dbReference>
<keyword evidence="7" id="KW-0472">Membrane</keyword>
<dbReference type="OrthoDB" id="153510at2"/>
<dbReference type="Gene3D" id="1.10.10.1320">
    <property type="entry name" value="Anti-sigma factor, zinc-finger domain"/>
    <property type="match status" value="1"/>
</dbReference>